<feature type="transmembrane region" description="Helical" evidence="6">
    <location>
        <begin position="166"/>
        <end position="188"/>
    </location>
</feature>
<evidence type="ECO:0000313" key="9">
    <source>
        <dbReference type="Proteomes" id="UP000034883"/>
    </source>
</evidence>
<sequence>MSDTKPARTKWLRIGALIALTVALIAIGHATGVTEHLTRERIQATMLELGALGFLAYLAMFSVGELVHVPGMVFVAAAILAYGPVMGFAAGMVGALVSLTISFYVVRTVGGQPLGDVQRPMLKRMLAHLDERPIVTIAVLRLLVQMLPALNYALAMSKVRFRDYLVGSMLGLVPVIAIAAFAFDWLFAR</sequence>
<keyword evidence="4 6" id="KW-1133">Transmembrane helix</keyword>
<dbReference type="KEGG" id="samy:DB32_008378"/>
<keyword evidence="3 6" id="KW-0812">Transmembrane</keyword>
<evidence type="ECO:0000313" key="8">
    <source>
        <dbReference type="EMBL" id="AKF11229.1"/>
    </source>
</evidence>
<evidence type="ECO:0000256" key="4">
    <source>
        <dbReference type="ARBA" id="ARBA00022989"/>
    </source>
</evidence>
<proteinExistence type="inferred from homology"/>
<feature type="domain" description="VTT" evidence="7">
    <location>
        <begin position="69"/>
        <end position="183"/>
    </location>
</feature>
<evidence type="ECO:0000256" key="1">
    <source>
        <dbReference type="ARBA" id="ARBA00004651"/>
    </source>
</evidence>
<evidence type="ECO:0000256" key="2">
    <source>
        <dbReference type="ARBA" id="ARBA00022475"/>
    </source>
</evidence>
<dbReference type="STRING" id="927083.DB32_008378"/>
<comment type="subcellular location">
    <subcellularLocation>
        <location evidence="1 6">Cell membrane</location>
        <topology evidence="1 6">Multi-pass membrane protein</topology>
    </subcellularLocation>
</comment>
<keyword evidence="9" id="KW-1185">Reference proteome</keyword>
<comment type="similarity">
    <text evidence="6">Belongs to the TVP38/TMEM64 family.</text>
</comment>
<evidence type="ECO:0000256" key="6">
    <source>
        <dbReference type="RuleBase" id="RU366058"/>
    </source>
</evidence>
<evidence type="ECO:0000259" key="7">
    <source>
        <dbReference type="Pfam" id="PF09335"/>
    </source>
</evidence>
<dbReference type="RefSeq" id="WP_053238116.1">
    <property type="nucleotide sequence ID" value="NZ_CP011125.1"/>
</dbReference>
<dbReference type="InterPro" id="IPR032816">
    <property type="entry name" value="VTT_dom"/>
</dbReference>
<comment type="caution">
    <text evidence="6">Lacks conserved residue(s) required for the propagation of feature annotation.</text>
</comment>
<keyword evidence="5 6" id="KW-0472">Membrane</keyword>
<evidence type="ECO:0000256" key="5">
    <source>
        <dbReference type="ARBA" id="ARBA00023136"/>
    </source>
</evidence>
<dbReference type="InterPro" id="IPR015414">
    <property type="entry name" value="TMEM64"/>
</dbReference>
<protein>
    <recommendedName>
        <fullName evidence="6">TVP38/TMEM64 family membrane protein</fullName>
    </recommendedName>
</protein>
<feature type="transmembrane region" description="Helical" evidence="6">
    <location>
        <begin position="134"/>
        <end position="154"/>
    </location>
</feature>
<dbReference type="OrthoDB" id="9779114at2"/>
<name>A0A0F6SHY0_9BACT</name>
<keyword evidence="2 6" id="KW-1003">Cell membrane</keyword>
<gene>
    <name evidence="8" type="ORF">DB32_008378</name>
</gene>
<dbReference type="PANTHER" id="PTHR12677">
    <property type="entry name" value="GOLGI APPARATUS MEMBRANE PROTEIN TVP38-RELATED"/>
    <property type="match status" value="1"/>
</dbReference>
<dbReference type="GO" id="GO:0005886">
    <property type="term" value="C:plasma membrane"/>
    <property type="evidence" value="ECO:0007669"/>
    <property type="project" value="UniProtKB-SubCell"/>
</dbReference>
<evidence type="ECO:0000256" key="3">
    <source>
        <dbReference type="ARBA" id="ARBA00022692"/>
    </source>
</evidence>
<dbReference type="AlphaFoldDB" id="A0A0F6SHY0"/>
<dbReference type="Proteomes" id="UP000034883">
    <property type="component" value="Chromosome"/>
</dbReference>
<reference evidence="8 9" key="1">
    <citation type="submission" date="2015-03" db="EMBL/GenBank/DDBJ databases">
        <title>Genome assembly of Sandaracinus amylolyticus DSM 53668.</title>
        <authorList>
            <person name="Sharma G."/>
            <person name="Subramanian S."/>
        </authorList>
    </citation>
    <scope>NUCLEOTIDE SEQUENCE [LARGE SCALE GENOMIC DNA]</scope>
    <source>
        <strain evidence="8 9">DSM 53668</strain>
    </source>
</reference>
<accession>A0A0F6SHY0</accession>
<dbReference type="EMBL" id="CP011125">
    <property type="protein sequence ID" value="AKF11229.1"/>
    <property type="molecule type" value="Genomic_DNA"/>
</dbReference>
<organism evidence="8 9">
    <name type="scientific">Sandaracinus amylolyticus</name>
    <dbReference type="NCBI Taxonomy" id="927083"/>
    <lineage>
        <taxon>Bacteria</taxon>
        <taxon>Pseudomonadati</taxon>
        <taxon>Myxococcota</taxon>
        <taxon>Polyangia</taxon>
        <taxon>Polyangiales</taxon>
        <taxon>Sandaracinaceae</taxon>
        <taxon>Sandaracinus</taxon>
    </lineage>
</organism>
<dbReference type="Pfam" id="PF09335">
    <property type="entry name" value="VTT_dom"/>
    <property type="match status" value="1"/>
</dbReference>
<dbReference type="PANTHER" id="PTHR12677:SF59">
    <property type="entry name" value="GOLGI APPARATUS MEMBRANE PROTEIN TVP38-RELATED"/>
    <property type="match status" value="1"/>
</dbReference>
<feature type="transmembrane region" description="Helical" evidence="6">
    <location>
        <begin position="54"/>
        <end position="81"/>
    </location>
</feature>